<accession>A0A5J5CAD5</accession>
<sequence length="35" mass="3993">MCKDTLIQEYCPESEDRMGLKTSCGPSLRYLCMCS</sequence>
<dbReference type="Proteomes" id="UP000327493">
    <property type="component" value="Unassembled WGS sequence"/>
</dbReference>
<protein>
    <submittedName>
        <fullName evidence="1">Uncharacterized protein</fullName>
    </submittedName>
</protein>
<dbReference type="AlphaFoldDB" id="A0A5J5CAD5"/>
<evidence type="ECO:0000313" key="2">
    <source>
        <dbReference type="Proteomes" id="UP000327493"/>
    </source>
</evidence>
<reference evidence="1 2" key="1">
    <citation type="submission" date="2019-08" db="EMBL/GenBank/DDBJ databases">
        <title>A chromosome-level genome assembly, high-density linkage maps, and genome scans reveal the genomic architecture of hybrid incompatibilities underlying speciation via character displacement in darters (Percidae: Etheostominae).</title>
        <authorList>
            <person name="Moran R.L."/>
            <person name="Catchen J.M."/>
            <person name="Fuller R.C."/>
        </authorList>
    </citation>
    <scope>NUCLEOTIDE SEQUENCE [LARGE SCALE GENOMIC DNA]</scope>
    <source>
        <strain evidence="1">EspeVRDwgs_2016</strain>
        <tissue evidence="1">Muscle</tissue>
    </source>
</reference>
<dbReference type="EMBL" id="VOFY01000302">
    <property type="protein sequence ID" value="KAA8578672.1"/>
    <property type="molecule type" value="Genomic_DNA"/>
</dbReference>
<proteinExistence type="predicted"/>
<comment type="caution">
    <text evidence="1">The sequence shown here is derived from an EMBL/GenBank/DDBJ whole genome shotgun (WGS) entry which is preliminary data.</text>
</comment>
<gene>
    <name evidence="1" type="ORF">FQN60_003408</name>
</gene>
<evidence type="ECO:0000313" key="1">
    <source>
        <dbReference type="EMBL" id="KAA8578672.1"/>
    </source>
</evidence>
<name>A0A5J5CAD5_9PERO</name>
<keyword evidence="2" id="KW-1185">Reference proteome</keyword>
<organism evidence="1 2">
    <name type="scientific">Etheostoma spectabile</name>
    <name type="common">orangethroat darter</name>
    <dbReference type="NCBI Taxonomy" id="54343"/>
    <lineage>
        <taxon>Eukaryota</taxon>
        <taxon>Metazoa</taxon>
        <taxon>Chordata</taxon>
        <taxon>Craniata</taxon>
        <taxon>Vertebrata</taxon>
        <taxon>Euteleostomi</taxon>
        <taxon>Actinopterygii</taxon>
        <taxon>Neopterygii</taxon>
        <taxon>Teleostei</taxon>
        <taxon>Neoteleostei</taxon>
        <taxon>Acanthomorphata</taxon>
        <taxon>Eupercaria</taxon>
        <taxon>Perciformes</taxon>
        <taxon>Percoidei</taxon>
        <taxon>Percidae</taxon>
        <taxon>Etheostomatinae</taxon>
        <taxon>Etheostoma</taxon>
    </lineage>
</organism>